<evidence type="ECO:0000256" key="3">
    <source>
        <dbReference type="SAM" id="Phobius"/>
    </source>
</evidence>
<dbReference type="NCBIfam" id="TIGR02532">
    <property type="entry name" value="IV_pilin_GFxxxE"/>
    <property type="match status" value="1"/>
</dbReference>
<dbReference type="EMBL" id="JAAAMQ010000002">
    <property type="protein sequence ID" value="NBA10973.1"/>
    <property type="molecule type" value="Genomic_DNA"/>
</dbReference>
<feature type="transmembrane region" description="Helical" evidence="3">
    <location>
        <begin position="12"/>
        <end position="31"/>
    </location>
</feature>
<keyword evidence="3" id="KW-1133">Transmembrane helix</keyword>
<dbReference type="AlphaFoldDB" id="A0AAJ2YXW7"/>
<dbReference type="GO" id="GO:0030420">
    <property type="term" value="P:establishment of competence for transformation"/>
    <property type="evidence" value="ECO:0007669"/>
    <property type="project" value="UniProtKB-KW"/>
</dbReference>
<evidence type="ECO:0000313" key="4">
    <source>
        <dbReference type="EMBL" id="NBA10973.1"/>
    </source>
</evidence>
<dbReference type="RefSeq" id="WP_161690344.1">
    <property type="nucleotide sequence ID" value="NZ_JAAAMQ010000002.1"/>
</dbReference>
<evidence type="ECO:0000313" key="5">
    <source>
        <dbReference type="Proteomes" id="UP000719917"/>
    </source>
</evidence>
<keyword evidence="2" id="KW-0178">Competence</keyword>
<proteinExistence type="predicted"/>
<dbReference type="Proteomes" id="UP000719917">
    <property type="component" value="Unassembled WGS sequence"/>
</dbReference>
<protein>
    <submittedName>
        <fullName evidence="4">Prepilin-type N-terminal cleavage/methylation domain-containing protein</fullName>
    </submittedName>
</protein>
<evidence type="ECO:0000256" key="1">
    <source>
        <dbReference type="ARBA" id="ARBA00004241"/>
    </source>
</evidence>
<dbReference type="InterPro" id="IPR012902">
    <property type="entry name" value="N_methyl_site"/>
</dbReference>
<gene>
    <name evidence="4" type="ORF">GTU77_01895</name>
</gene>
<keyword evidence="3" id="KW-0812">Transmembrane</keyword>
<name>A0AAJ2YXW7_WEICO</name>
<dbReference type="GO" id="GO:0009986">
    <property type="term" value="C:cell surface"/>
    <property type="evidence" value="ECO:0007669"/>
    <property type="project" value="UniProtKB-SubCell"/>
</dbReference>
<keyword evidence="3" id="KW-0472">Membrane</keyword>
<organism evidence="4 5">
    <name type="scientific">Weissella confusa</name>
    <name type="common">Lactobacillus confusus</name>
    <dbReference type="NCBI Taxonomy" id="1583"/>
    <lineage>
        <taxon>Bacteria</taxon>
        <taxon>Bacillati</taxon>
        <taxon>Bacillota</taxon>
        <taxon>Bacilli</taxon>
        <taxon>Lactobacillales</taxon>
        <taxon>Lactobacillaceae</taxon>
        <taxon>Weissella</taxon>
    </lineage>
</organism>
<comment type="subcellular location">
    <subcellularLocation>
        <location evidence="1">Cell surface</location>
    </subcellularLocation>
</comment>
<evidence type="ECO:0000256" key="2">
    <source>
        <dbReference type="ARBA" id="ARBA00023287"/>
    </source>
</evidence>
<comment type="caution">
    <text evidence="4">The sequence shown here is derived from an EMBL/GenBank/DDBJ whole genome shotgun (WGS) entry which is preliminary data.</text>
</comment>
<accession>A0AAJ2YXW7</accession>
<reference evidence="4" key="1">
    <citation type="submission" date="2020-01" db="EMBL/GenBank/DDBJ databases">
        <title>First Reported Case and Whole Genome of Weissella confusa in an Equid.</title>
        <authorList>
            <person name="Little S.V."/>
            <person name="Lawhon S.D."/>
        </authorList>
    </citation>
    <scope>NUCLEOTIDE SEQUENCE</scope>
    <source>
        <strain evidence="4">718955</strain>
    </source>
</reference>
<sequence length="131" mass="15046">MLVRSRPAFTLIESIVVLGIISALVTGFSVLKRPETQTWSKFEREFSEAFMLARQKQVGLNETFYIKVRENYIDVDGQVVRTPTNWIGGRKTVRCQVFTMAPGSFSFYNKETMRRRNVVFQLGGGTFHVQT</sequence>